<evidence type="ECO:0000313" key="1">
    <source>
        <dbReference type="EMBL" id="OHA57708.1"/>
    </source>
</evidence>
<sequence>MGACVAASSFQNLLKAGKEIPWEEIVRLDNIIGGEIRLEEREFCYQGIISEITLENGVVSIMCPWVLRTPMDDDGDPIGDFSIDGWEVAENPRLPITIHVPKTRYQDSEEIMYHTANQSYPAGNWVARASDYRLSFFAGAGTIFLMGDTGRYAGVARNLASKFGLSTQ</sequence>
<dbReference type="Proteomes" id="UP000176494">
    <property type="component" value="Unassembled WGS sequence"/>
</dbReference>
<dbReference type="AlphaFoldDB" id="A0A1G2QB43"/>
<accession>A0A1G2QB43</accession>
<organism evidence="1 2">
    <name type="scientific">Candidatus Vogelbacteria bacterium GWA1_51_14</name>
    <dbReference type="NCBI Taxonomy" id="1802435"/>
    <lineage>
        <taxon>Bacteria</taxon>
        <taxon>Candidatus Vogeliibacteriota</taxon>
    </lineage>
</organism>
<proteinExistence type="predicted"/>
<dbReference type="STRING" id="1802435.A2114_02405"/>
<dbReference type="EMBL" id="MHTG01000007">
    <property type="protein sequence ID" value="OHA57708.1"/>
    <property type="molecule type" value="Genomic_DNA"/>
</dbReference>
<comment type="caution">
    <text evidence="1">The sequence shown here is derived from an EMBL/GenBank/DDBJ whole genome shotgun (WGS) entry which is preliminary data.</text>
</comment>
<protein>
    <submittedName>
        <fullName evidence="1">Uncharacterized protein</fullName>
    </submittedName>
</protein>
<name>A0A1G2QB43_9BACT</name>
<gene>
    <name evidence="1" type="ORF">A2114_02405</name>
</gene>
<evidence type="ECO:0000313" key="2">
    <source>
        <dbReference type="Proteomes" id="UP000176494"/>
    </source>
</evidence>
<reference evidence="1 2" key="1">
    <citation type="journal article" date="2016" name="Nat. Commun.">
        <title>Thousands of microbial genomes shed light on interconnected biogeochemical processes in an aquifer system.</title>
        <authorList>
            <person name="Anantharaman K."/>
            <person name="Brown C.T."/>
            <person name="Hug L.A."/>
            <person name="Sharon I."/>
            <person name="Castelle C.J."/>
            <person name="Probst A.J."/>
            <person name="Thomas B.C."/>
            <person name="Singh A."/>
            <person name="Wilkins M.J."/>
            <person name="Karaoz U."/>
            <person name="Brodie E.L."/>
            <person name="Williams K.H."/>
            <person name="Hubbard S.S."/>
            <person name="Banfield J.F."/>
        </authorList>
    </citation>
    <scope>NUCLEOTIDE SEQUENCE [LARGE SCALE GENOMIC DNA]</scope>
</reference>